<dbReference type="Proteomes" id="UP000253061">
    <property type="component" value="Unassembled WGS sequence"/>
</dbReference>
<sequence length="355" mass="39148">MTEFRYPDDCQSNDDIADYWAVRLDDVQLTASEEIAFERWQASDPQNPARLIRARQTWQSMEVAASELSGMDDPGRKPPTSKPDHLGFDSEAVRRDLERLGALEGGNGRLPGMRSAKRRARPMLAIFTILLLLGLWGYSAFQPDADLIAAGNPGIVSEVHELSDGSRIWMEPGTRVALAYGDQYRDLTVLEGGVFIEVAKDSTRPLRIHLNKLTATAVGTAFSASKWGGHVRVEVSEGTVDLESRTAKLARLAAGRASWQDADGDMHYGTVTLDRVAAWRDGRWVVNDMPIDELLARLSPLMDDLRFVRDPRMDDITVSGSFDLTKPDGAYGAILAAYGLTDRAVPGGFRIISKK</sequence>
<dbReference type="AlphaFoldDB" id="A0A367V8R9"/>
<dbReference type="GO" id="GO:0016989">
    <property type="term" value="F:sigma factor antagonist activity"/>
    <property type="evidence" value="ECO:0007669"/>
    <property type="project" value="TreeGrafter"/>
</dbReference>
<name>A0A367V8R9_9PROT</name>
<evidence type="ECO:0000313" key="6">
    <source>
        <dbReference type="Proteomes" id="UP000253061"/>
    </source>
</evidence>
<feature type="domain" description="FecR N-terminal" evidence="4">
    <location>
        <begin position="17"/>
        <end position="49"/>
    </location>
</feature>
<organism evidence="5 6">
    <name type="scientific">Thalassospira profundimaris</name>
    <dbReference type="NCBI Taxonomy" id="502049"/>
    <lineage>
        <taxon>Bacteria</taxon>
        <taxon>Pseudomonadati</taxon>
        <taxon>Pseudomonadota</taxon>
        <taxon>Alphaproteobacteria</taxon>
        <taxon>Rhodospirillales</taxon>
        <taxon>Thalassospiraceae</taxon>
        <taxon>Thalassospira</taxon>
    </lineage>
</organism>
<gene>
    <name evidence="5" type="ORF">TH6_13475</name>
</gene>
<evidence type="ECO:0000313" key="5">
    <source>
        <dbReference type="EMBL" id="RCK21595.1"/>
    </source>
</evidence>
<dbReference type="PIRSF" id="PIRSF018266">
    <property type="entry name" value="FecR"/>
    <property type="match status" value="1"/>
</dbReference>
<keyword evidence="2" id="KW-1133">Transmembrane helix</keyword>
<evidence type="ECO:0000259" key="3">
    <source>
        <dbReference type="Pfam" id="PF04773"/>
    </source>
</evidence>
<evidence type="ECO:0000256" key="1">
    <source>
        <dbReference type="SAM" id="MobiDB-lite"/>
    </source>
</evidence>
<evidence type="ECO:0000259" key="4">
    <source>
        <dbReference type="Pfam" id="PF16220"/>
    </source>
</evidence>
<protein>
    <submittedName>
        <fullName evidence="5">Iron dicitrate transport regulator FecR</fullName>
    </submittedName>
</protein>
<keyword evidence="2" id="KW-0812">Transmembrane</keyword>
<dbReference type="PANTHER" id="PTHR30273:SF2">
    <property type="entry name" value="PROTEIN FECR"/>
    <property type="match status" value="1"/>
</dbReference>
<reference evidence="5 6" key="1">
    <citation type="submission" date="2014-07" db="EMBL/GenBank/DDBJ databases">
        <title>Draft genome sequence of Thalassospira profundimaris R8-17.</title>
        <authorList>
            <person name="Lai Q."/>
            <person name="Shao Z."/>
        </authorList>
    </citation>
    <scope>NUCLEOTIDE SEQUENCE [LARGE SCALE GENOMIC DNA]</scope>
    <source>
        <strain evidence="5 6">R8-17</strain>
    </source>
</reference>
<dbReference type="RefSeq" id="WP_062955671.1">
    <property type="nucleotide sequence ID" value="NZ_JPWB01000005.1"/>
</dbReference>
<proteinExistence type="predicted"/>
<keyword evidence="2" id="KW-0472">Membrane</keyword>
<dbReference type="InterPro" id="IPR032623">
    <property type="entry name" value="FecR_N"/>
</dbReference>
<dbReference type="PANTHER" id="PTHR30273">
    <property type="entry name" value="PERIPLASMIC SIGNAL SENSOR AND SIGMA FACTOR ACTIVATOR FECR-RELATED"/>
    <property type="match status" value="1"/>
</dbReference>
<dbReference type="InterPro" id="IPR012373">
    <property type="entry name" value="Ferrdict_sens_TM"/>
</dbReference>
<dbReference type="InterPro" id="IPR006860">
    <property type="entry name" value="FecR"/>
</dbReference>
<feature type="transmembrane region" description="Helical" evidence="2">
    <location>
        <begin position="123"/>
        <end position="141"/>
    </location>
</feature>
<feature type="region of interest" description="Disordered" evidence="1">
    <location>
        <begin position="65"/>
        <end position="87"/>
    </location>
</feature>
<evidence type="ECO:0000256" key="2">
    <source>
        <dbReference type="SAM" id="Phobius"/>
    </source>
</evidence>
<feature type="domain" description="FecR protein" evidence="3">
    <location>
        <begin position="161"/>
        <end position="240"/>
    </location>
</feature>
<comment type="caution">
    <text evidence="5">The sequence shown here is derived from an EMBL/GenBank/DDBJ whole genome shotgun (WGS) entry which is preliminary data.</text>
</comment>
<dbReference type="EMBL" id="JPWB01000005">
    <property type="protein sequence ID" value="RCK21595.1"/>
    <property type="molecule type" value="Genomic_DNA"/>
</dbReference>
<dbReference type="Pfam" id="PF16220">
    <property type="entry name" value="DUF4880"/>
    <property type="match status" value="1"/>
</dbReference>
<accession>A0A367V8R9</accession>
<dbReference type="Gene3D" id="2.60.120.1440">
    <property type="match status" value="1"/>
</dbReference>
<dbReference type="Pfam" id="PF04773">
    <property type="entry name" value="FecR"/>
    <property type="match status" value="1"/>
</dbReference>